<name>A0AAV9XSL1_9CRYT</name>
<dbReference type="Proteomes" id="UP001311799">
    <property type="component" value="Unassembled WGS sequence"/>
</dbReference>
<gene>
    <name evidence="1" type="ORF">RS030_81263</name>
</gene>
<dbReference type="EMBL" id="JAWDEY010000036">
    <property type="protein sequence ID" value="KAK6587707.1"/>
    <property type="molecule type" value="Genomic_DNA"/>
</dbReference>
<keyword evidence="2" id="KW-1185">Reference proteome</keyword>
<evidence type="ECO:0000313" key="1">
    <source>
        <dbReference type="EMBL" id="KAK6587707.1"/>
    </source>
</evidence>
<protein>
    <recommendedName>
        <fullName evidence="3">MMS19 nucleotide excision repair protein</fullName>
    </recommendedName>
</protein>
<sequence>MEKVLNLIFNYNDKVGSDIFTSLVGYLEKCFSSICGKDKCLFKKKLEFECENLLIPIFQENSDNGDAKKRRALEKYSELSFLVLIDILMHKHESINENYCNQMDLLIEFLILIFSSRSVTVSDLSEDKFSVFTDALVDLLKKLADDKYNNQVPHILVSRIFDLYIEIVLRFEEVNDNIFGIVLPFLQEILRIISQGISPETAKNLGESQIKLFRKIIRSICPKKINELVKTIVEFSEDVIFSNCSEGTNDIIILFEDMLVGQLLSLKELLSSLCAQKVSEKDDTKENEGNTHLIAKSNLVIEFTYTILKLLTKNRRIIDKMAGSGKVDNVVDSIILNSTLGLVTSESELTNGEVLETNSECYVEVLLSGGRGHLTILQRLFTIVPLLLSISKKSLERIVEYLHKVLEMQERDKGNNISVELRENSFSRFSLLFPVLCETCCSVGIRYGISLIREVLLLFEVAIRRVNLLYCEQGDSLSSFLEMNSELLPIIHIPSFTYLLLFDVYLFSKGTVGTGKFLFHFLTWCSKYEQNYILYYTAYCITSKIRILAEDGNLVDDSWLCESVKLLFYIMINYSLGCKSSNCNANNKYCENNSLLLEFIKKPTLSNRQTYCFICTLNIIYALIEIGSDLPFKCLGEKFERVGKSIISIMEKNETEEGDKIQNNSKIDLINEQKQTKNKEKYGIGLYEDYAGLSHLRCILLFLPVGTESKSLAKSIRKLFKNLIDITTLFDSDKERKLPGVDLEAYMCNWVITLFYVFSIRDMLFHISGCGENSDEEDEERKENRDSDEGKESHCIAYRIFREEVERVEDCFSKLLNFYEDKSIFINQYIDLFSVFAAIVEYMGLAELKMDFSDKKLQKYAKIVHFQSLLAFNTALWYSRIWANNPFDKK</sequence>
<comment type="caution">
    <text evidence="1">The sequence shown here is derived from an EMBL/GenBank/DDBJ whole genome shotgun (WGS) entry which is preliminary data.</text>
</comment>
<dbReference type="AlphaFoldDB" id="A0AAV9XSL1"/>
<evidence type="ECO:0000313" key="2">
    <source>
        <dbReference type="Proteomes" id="UP001311799"/>
    </source>
</evidence>
<organism evidence="1 2">
    <name type="scientific">Cryptosporidium xiaoi</name>
    <dbReference type="NCBI Taxonomy" id="659607"/>
    <lineage>
        <taxon>Eukaryota</taxon>
        <taxon>Sar</taxon>
        <taxon>Alveolata</taxon>
        <taxon>Apicomplexa</taxon>
        <taxon>Conoidasida</taxon>
        <taxon>Coccidia</taxon>
        <taxon>Eucoccidiorida</taxon>
        <taxon>Eimeriorina</taxon>
        <taxon>Cryptosporidiidae</taxon>
        <taxon>Cryptosporidium</taxon>
    </lineage>
</organism>
<proteinExistence type="predicted"/>
<reference evidence="1 2" key="1">
    <citation type="submission" date="2023-10" db="EMBL/GenBank/DDBJ databases">
        <title>Comparative genomics analysis reveals potential genetic determinants of host preference in Cryptosporidium xiaoi.</title>
        <authorList>
            <person name="Xiao L."/>
            <person name="Li J."/>
        </authorList>
    </citation>
    <scope>NUCLEOTIDE SEQUENCE [LARGE SCALE GENOMIC DNA]</scope>
    <source>
        <strain evidence="1 2">52996</strain>
    </source>
</reference>
<accession>A0AAV9XSL1</accession>
<evidence type="ECO:0008006" key="3">
    <source>
        <dbReference type="Google" id="ProtNLM"/>
    </source>
</evidence>